<protein>
    <submittedName>
        <fullName evidence="3">ATP-binding protein</fullName>
    </submittedName>
</protein>
<feature type="transmembrane region" description="Helical" evidence="1">
    <location>
        <begin position="30"/>
        <end position="52"/>
    </location>
</feature>
<dbReference type="InterPro" id="IPR027417">
    <property type="entry name" value="P-loop_NTPase"/>
</dbReference>
<evidence type="ECO:0000313" key="3">
    <source>
        <dbReference type="EMBL" id="MCS7483957.1"/>
    </source>
</evidence>
<keyword evidence="1" id="KW-0472">Membrane</keyword>
<dbReference type="InterPro" id="IPR003593">
    <property type="entry name" value="AAA+_ATPase"/>
</dbReference>
<keyword evidence="3" id="KW-0547">Nucleotide-binding</keyword>
<reference evidence="3" key="1">
    <citation type="submission" date="2022-08" db="EMBL/GenBank/DDBJ databases">
        <authorList>
            <person name="Tistechok S."/>
            <person name="Samborskyy M."/>
            <person name="Roman I."/>
        </authorList>
    </citation>
    <scope>NUCLEOTIDE SEQUENCE</scope>
    <source>
        <strain evidence="3">DSM 103496</strain>
    </source>
</reference>
<dbReference type="Gene3D" id="3.40.50.300">
    <property type="entry name" value="P-loop containing nucleotide triphosphate hydrolases"/>
    <property type="match status" value="1"/>
</dbReference>
<evidence type="ECO:0000313" key="4">
    <source>
        <dbReference type="Proteomes" id="UP001141259"/>
    </source>
</evidence>
<proteinExistence type="predicted"/>
<sequence>MRRDPAISFRGALQILGHHDRPWLDRMNGLLGGVILASGPIPAAVGALWGWVDQKNEATALLRSVLDGVSDRVRPSHGLLRHELVVAAHSTIVLTAFFEALREGLGDTYDEALITDAEKLSIGNGEWRSTAEPLVRRLYTSDLPAPSALRGFEENVVNVQHWCSKTVNEVRKFLDGLHLAQRRAFDPVTVALTGAARYRSHYLELAAKVPEFALWADLGEHAATRSALAGLEGLLSRAAVPARDLREVVRRTNHAVLGQPVIDVGADGYGTGTVFPAVEDIFVTPRFRVAEAGPQANLAGERWWSGRGVHHDLDLVLARHFSTDQSTRLPLLLLGHPGAGKSLLVKVLAARLPEDGYTVVRVPLRAVGANDVIAEQVQQALDLATHRRVRWSELADQCADVIRVVLLDGLDELLQATTHDRAGYLQEVAEFQRVEAVMGRPVAVVVTSRTLVVDRVAVRAGTPVVKLEEFDERQVRKWVGVWNGHNRPMPAAFALGYPDLASQPLLLLMLALYHAESAGEVDPTLSKAELYERLFDTYGRRETTKIAGRVLHGREGEAALDEQLRRLATAALGMINRGRQDITEADLSSDLAALGEPATGDRVLGEFFFVHVAEARAGTLRRCYEFLHATFGEYLVATRVVEVLRDVAEGVYGRRREHDPEDDLLFALLSHQPLAIRWPVLDFIGQRLRALDPDELDRVVRTLDVLIRSYRSRKPSRDFGEYRPLPQDAVRALAAYSANLVLLRLWAERRVPVEALWPENPMGQWRSTLSLWEAGLDAQGFQAMIVAISHSGGALHAYTETFIVNVPPVEIQRLRIRGELELEERLRTGLAIHDNLHYLTDHGPGAVQAKDWLRYTEGWLMAALLRGGWPDAQLLPAPKEVSVRSRRAVSASAHELIEKNWRGWGDAFLVKYLEWLVNLSDFRDNRVLNRIVVQIGRVVPDWLSRALEEGADWSYEDEGQSLPFNHRP</sequence>
<dbReference type="Pfam" id="PF22738">
    <property type="entry name" value="NNH7"/>
    <property type="match status" value="1"/>
</dbReference>
<feature type="domain" description="AAA+ ATPase" evidence="2">
    <location>
        <begin position="327"/>
        <end position="471"/>
    </location>
</feature>
<dbReference type="AlphaFoldDB" id="A0A9X2VX09"/>
<dbReference type="GO" id="GO:0016887">
    <property type="term" value="F:ATP hydrolysis activity"/>
    <property type="evidence" value="ECO:0007669"/>
    <property type="project" value="InterPro"/>
</dbReference>
<keyword evidence="4" id="KW-1185">Reference proteome</keyword>
<gene>
    <name evidence="3" type="ORF">NZH93_44590</name>
</gene>
<dbReference type="InterPro" id="IPR054567">
    <property type="entry name" value="NNH7"/>
</dbReference>
<dbReference type="RefSeq" id="WP_259629409.1">
    <property type="nucleotide sequence ID" value="NZ_JANYMP010000039.1"/>
</dbReference>
<dbReference type="InterPro" id="IPR049945">
    <property type="entry name" value="AAA_22"/>
</dbReference>
<dbReference type="EMBL" id="JANYMP010000039">
    <property type="protein sequence ID" value="MCS7483957.1"/>
    <property type="molecule type" value="Genomic_DNA"/>
</dbReference>
<dbReference type="Proteomes" id="UP001141259">
    <property type="component" value="Unassembled WGS sequence"/>
</dbReference>
<dbReference type="SMART" id="SM00382">
    <property type="entry name" value="AAA"/>
    <property type="match status" value="1"/>
</dbReference>
<keyword evidence="1" id="KW-1133">Transmembrane helix</keyword>
<keyword evidence="3" id="KW-0067">ATP-binding</keyword>
<evidence type="ECO:0000259" key="2">
    <source>
        <dbReference type="SMART" id="SM00382"/>
    </source>
</evidence>
<keyword evidence="1" id="KW-0812">Transmembrane</keyword>
<comment type="caution">
    <text evidence="3">The sequence shown here is derived from an EMBL/GenBank/DDBJ whole genome shotgun (WGS) entry which is preliminary data.</text>
</comment>
<organism evidence="3 4">
    <name type="scientific">Umezawaea endophytica</name>
    <dbReference type="NCBI Taxonomy" id="1654476"/>
    <lineage>
        <taxon>Bacteria</taxon>
        <taxon>Bacillati</taxon>
        <taxon>Actinomycetota</taxon>
        <taxon>Actinomycetes</taxon>
        <taxon>Pseudonocardiales</taxon>
        <taxon>Pseudonocardiaceae</taxon>
        <taxon>Umezawaea</taxon>
    </lineage>
</organism>
<dbReference type="Pfam" id="PF13401">
    <property type="entry name" value="AAA_22"/>
    <property type="match status" value="1"/>
</dbReference>
<accession>A0A9X2VX09</accession>
<dbReference type="GO" id="GO:0005524">
    <property type="term" value="F:ATP binding"/>
    <property type="evidence" value="ECO:0007669"/>
    <property type="project" value="UniProtKB-KW"/>
</dbReference>
<evidence type="ECO:0000256" key="1">
    <source>
        <dbReference type="SAM" id="Phobius"/>
    </source>
</evidence>
<name>A0A9X2VX09_9PSEU</name>
<dbReference type="SUPFAM" id="SSF52540">
    <property type="entry name" value="P-loop containing nucleoside triphosphate hydrolases"/>
    <property type="match status" value="1"/>
</dbReference>